<protein>
    <submittedName>
        <fullName evidence="1">Uncharacterized protein</fullName>
    </submittedName>
</protein>
<proteinExistence type="predicted"/>
<feature type="non-terminal residue" evidence="1">
    <location>
        <position position="1"/>
    </location>
</feature>
<accession>A0A392V964</accession>
<sequence length="64" mass="6821">LVLFTDLSIGAPAGTNPPSGGRLLLAQRRFWPPTFSDQQVRSVAPSVGNENSLDWGATVLDTPK</sequence>
<dbReference type="EMBL" id="LXQA011076122">
    <property type="protein sequence ID" value="MCI83819.1"/>
    <property type="molecule type" value="Genomic_DNA"/>
</dbReference>
<keyword evidence="2" id="KW-1185">Reference proteome</keyword>
<evidence type="ECO:0000313" key="2">
    <source>
        <dbReference type="Proteomes" id="UP000265520"/>
    </source>
</evidence>
<dbReference type="Proteomes" id="UP000265520">
    <property type="component" value="Unassembled WGS sequence"/>
</dbReference>
<name>A0A392V964_9FABA</name>
<evidence type="ECO:0000313" key="1">
    <source>
        <dbReference type="EMBL" id="MCI83819.1"/>
    </source>
</evidence>
<organism evidence="1 2">
    <name type="scientific">Trifolium medium</name>
    <dbReference type="NCBI Taxonomy" id="97028"/>
    <lineage>
        <taxon>Eukaryota</taxon>
        <taxon>Viridiplantae</taxon>
        <taxon>Streptophyta</taxon>
        <taxon>Embryophyta</taxon>
        <taxon>Tracheophyta</taxon>
        <taxon>Spermatophyta</taxon>
        <taxon>Magnoliopsida</taxon>
        <taxon>eudicotyledons</taxon>
        <taxon>Gunneridae</taxon>
        <taxon>Pentapetalae</taxon>
        <taxon>rosids</taxon>
        <taxon>fabids</taxon>
        <taxon>Fabales</taxon>
        <taxon>Fabaceae</taxon>
        <taxon>Papilionoideae</taxon>
        <taxon>50 kb inversion clade</taxon>
        <taxon>NPAAA clade</taxon>
        <taxon>Hologalegina</taxon>
        <taxon>IRL clade</taxon>
        <taxon>Trifolieae</taxon>
        <taxon>Trifolium</taxon>
    </lineage>
</organism>
<comment type="caution">
    <text evidence="1">The sequence shown here is derived from an EMBL/GenBank/DDBJ whole genome shotgun (WGS) entry which is preliminary data.</text>
</comment>
<dbReference type="AlphaFoldDB" id="A0A392V964"/>
<reference evidence="1 2" key="1">
    <citation type="journal article" date="2018" name="Front. Plant Sci.">
        <title>Red Clover (Trifolium pratense) and Zigzag Clover (T. medium) - A Picture of Genomic Similarities and Differences.</title>
        <authorList>
            <person name="Dluhosova J."/>
            <person name="Istvanek J."/>
            <person name="Nedelnik J."/>
            <person name="Repkova J."/>
        </authorList>
    </citation>
    <scope>NUCLEOTIDE SEQUENCE [LARGE SCALE GENOMIC DNA]</scope>
    <source>
        <strain evidence="2">cv. 10/8</strain>
        <tissue evidence="1">Leaf</tissue>
    </source>
</reference>